<keyword evidence="1" id="KW-0472">Membrane</keyword>
<dbReference type="EMBL" id="CP043473">
    <property type="protein sequence ID" value="QEL54674.1"/>
    <property type="molecule type" value="Genomic_DNA"/>
</dbReference>
<dbReference type="KEGG" id="chrm:FYK34_03400"/>
<keyword evidence="3" id="KW-1185">Reference proteome</keyword>
<evidence type="ECO:0000256" key="1">
    <source>
        <dbReference type="SAM" id="Phobius"/>
    </source>
</evidence>
<reference evidence="2 3" key="1">
    <citation type="submission" date="2019-08" db="EMBL/GenBank/DDBJ databases">
        <title>Chromobacterium paludis, a novel bacterium isolated from a Maryland marsh pond.</title>
        <authorList>
            <person name="Blackburn M.B."/>
            <person name="Gundersen-Rindal D.E."/>
        </authorList>
    </citation>
    <scope>NUCLEOTIDE SEQUENCE [LARGE SCALE GENOMIC DNA]</scope>
    <source>
        <strain evidence="3">IIBBL 257-1</strain>
    </source>
</reference>
<proteinExistence type="predicted"/>
<keyword evidence="1" id="KW-1133">Transmembrane helix</keyword>
<dbReference type="Proteomes" id="UP000322079">
    <property type="component" value="Chromosome"/>
</dbReference>
<protein>
    <submittedName>
        <fullName evidence="2">Uncharacterized protein</fullName>
    </submittedName>
</protein>
<accession>A0A5C1DD71</accession>
<organism evidence="2 3">
    <name type="scientific">Chromobacterium paludis</name>
    <dbReference type="NCBI Taxonomy" id="2605945"/>
    <lineage>
        <taxon>Bacteria</taxon>
        <taxon>Pseudomonadati</taxon>
        <taxon>Pseudomonadota</taxon>
        <taxon>Betaproteobacteria</taxon>
        <taxon>Neisseriales</taxon>
        <taxon>Chromobacteriaceae</taxon>
        <taxon>Chromobacterium</taxon>
    </lineage>
</organism>
<name>A0A5C1DD71_9NEIS</name>
<dbReference type="AlphaFoldDB" id="A0A5C1DD71"/>
<evidence type="ECO:0000313" key="3">
    <source>
        <dbReference type="Proteomes" id="UP000322079"/>
    </source>
</evidence>
<feature type="transmembrane region" description="Helical" evidence="1">
    <location>
        <begin position="104"/>
        <end position="125"/>
    </location>
</feature>
<evidence type="ECO:0000313" key="2">
    <source>
        <dbReference type="EMBL" id="QEL54674.1"/>
    </source>
</evidence>
<keyword evidence="1" id="KW-0812">Transmembrane</keyword>
<dbReference type="RefSeq" id="WP_149295056.1">
    <property type="nucleotide sequence ID" value="NZ_CP043473.1"/>
</dbReference>
<gene>
    <name evidence="2" type="ORF">FYK34_03400</name>
</gene>
<sequence>MKKILAGSLIVMSSLCFTGCTSMRVIADNQQALSSLASSQPSQLKIGDKINIKTTDGKEYVLALGALDQHGLEGTLVNTDQTAKLAWQDISSIQRKEIDGAKTVGLALLLVGLTVGIVAGFKSLVNSMYPH</sequence>